<dbReference type="EMBL" id="UINC01225432">
    <property type="protein sequence ID" value="SVE55502.1"/>
    <property type="molecule type" value="Genomic_DNA"/>
</dbReference>
<organism evidence="7">
    <name type="scientific">marine metagenome</name>
    <dbReference type="NCBI Taxonomy" id="408172"/>
    <lineage>
        <taxon>unclassified sequences</taxon>
        <taxon>metagenomes</taxon>
        <taxon>ecological metagenomes</taxon>
    </lineage>
</organism>
<dbReference type="InterPro" id="IPR036259">
    <property type="entry name" value="MFS_trans_sf"/>
</dbReference>
<reference evidence="7" key="1">
    <citation type="submission" date="2018-05" db="EMBL/GenBank/DDBJ databases">
        <authorList>
            <person name="Lanie J.A."/>
            <person name="Ng W.-L."/>
            <person name="Kazmierczak K.M."/>
            <person name="Andrzejewski T.M."/>
            <person name="Davidsen T.M."/>
            <person name="Wayne K.J."/>
            <person name="Tettelin H."/>
            <person name="Glass J.I."/>
            <person name="Rusch D."/>
            <person name="Podicherti R."/>
            <person name="Tsui H.-C.T."/>
            <person name="Winkler M.E."/>
        </authorList>
    </citation>
    <scope>NUCLEOTIDE SEQUENCE</scope>
</reference>
<feature type="non-terminal residue" evidence="7">
    <location>
        <position position="154"/>
    </location>
</feature>
<gene>
    <name evidence="7" type="ORF">METZ01_LOCUS508356</name>
</gene>
<feature type="transmembrane region" description="Helical" evidence="6">
    <location>
        <begin position="67"/>
        <end position="87"/>
    </location>
</feature>
<accession>A0A383EF56</accession>
<protein>
    <recommendedName>
        <fullName evidence="8">Major facilitator superfamily (MFS) profile domain-containing protein</fullName>
    </recommendedName>
</protein>
<evidence type="ECO:0000313" key="7">
    <source>
        <dbReference type="EMBL" id="SVE55502.1"/>
    </source>
</evidence>
<keyword evidence="3 6" id="KW-0812">Transmembrane</keyword>
<dbReference type="Pfam" id="PF00854">
    <property type="entry name" value="PTR2"/>
    <property type="match status" value="1"/>
</dbReference>
<dbReference type="PANTHER" id="PTHR11654">
    <property type="entry name" value="OLIGOPEPTIDE TRANSPORTER-RELATED"/>
    <property type="match status" value="1"/>
</dbReference>
<evidence type="ECO:0000256" key="2">
    <source>
        <dbReference type="ARBA" id="ARBA00005982"/>
    </source>
</evidence>
<evidence type="ECO:0000256" key="3">
    <source>
        <dbReference type="ARBA" id="ARBA00022692"/>
    </source>
</evidence>
<evidence type="ECO:0000256" key="5">
    <source>
        <dbReference type="ARBA" id="ARBA00023136"/>
    </source>
</evidence>
<comment type="subcellular location">
    <subcellularLocation>
        <location evidence="1">Membrane</location>
        <topology evidence="1">Multi-pass membrane protein</topology>
    </subcellularLocation>
</comment>
<evidence type="ECO:0008006" key="8">
    <source>
        <dbReference type="Google" id="ProtNLM"/>
    </source>
</evidence>
<name>A0A383EF56_9ZZZZ</name>
<evidence type="ECO:0000256" key="1">
    <source>
        <dbReference type="ARBA" id="ARBA00004141"/>
    </source>
</evidence>
<sequence>MSASEYRIAPDPAETGWPKGVKYIIGNEGCERFSFYGMKSILQVHLTALFVMNGVEGDVLAEQNAQAMVHLFIAGVYAFPMIGAIWADRILGKYRTIIALSLVYCAGHAVLSVADDTLEGMLVGLALIAVGSGGIKPCVSAHVGDQFGAGNWNL</sequence>
<keyword evidence="4 6" id="KW-1133">Transmembrane helix</keyword>
<keyword evidence="5 6" id="KW-0472">Membrane</keyword>
<dbReference type="GO" id="GO:0022857">
    <property type="term" value="F:transmembrane transporter activity"/>
    <property type="evidence" value="ECO:0007669"/>
    <property type="project" value="InterPro"/>
</dbReference>
<proteinExistence type="inferred from homology"/>
<dbReference type="Gene3D" id="1.20.1250.20">
    <property type="entry name" value="MFS general substrate transporter like domains"/>
    <property type="match status" value="1"/>
</dbReference>
<dbReference type="AlphaFoldDB" id="A0A383EF56"/>
<evidence type="ECO:0000256" key="4">
    <source>
        <dbReference type="ARBA" id="ARBA00022989"/>
    </source>
</evidence>
<dbReference type="InterPro" id="IPR000109">
    <property type="entry name" value="POT_fam"/>
</dbReference>
<evidence type="ECO:0000256" key="6">
    <source>
        <dbReference type="SAM" id="Phobius"/>
    </source>
</evidence>
<dbReference type="SUPFAM" id="SSF103473">
    <property type="entry name" value="MFS general substrate transporter"/>
    <property type="match status" value="1"/>
</dbReference>
<dbReference type="GO" id="GO:0016020">
    <property type="term" value="C:membrane"/>
    <property type="evidence" value="ECO:0007669"/>
    <property type="project" value="UniProtKB-SubCell"/>
</dbReference>
<comment type="similarity">
    <text evidence="2">Belongs to the major facilitator superfamily. Proton-dependent oligopeptide transporter (POT/PTR) (TC 2.A.17) family.</text>
</comment>